<dbReference type="PANTHER" id="PTHR33886">
    <property type="entry name" value="UNSATURATED RHAMNOGALACTURONAN HYDROLASE (EUROFUNG)"/>
    <property type="match status" value="1"/>
</dbReference>
<accession>A0A255IG27</accession>
<proteinExistence type="predicted"/>
<keyword evidence="1 3" id="KW-0378">Hydrolase</keyword>
<dbReference type="InterPro" id="IPR012341">
    <property type="entry name" value="6hp_glycosidase-like_sf"/>
</dbReference>
<keyword evidence="4" id="KW-1185">Reference proteome</keyword>
<evidence type="ECO:0000256" key="1">
    <source>
        <dbReference type="ARBA" id="ARBA00022801"/>
    </source>
</evidence>
<evidence type="ECO:0000313" key="4">
    <source>
        <dbReference type="Proteomes" id="UP000216411"/>
    </source>
</evidence>
<reference evidence="3 4" key="1">
    <citation type="journal article" date="2017" name="Genome Announc.">
        <title>Draft Genome Sequence of a Sporulating and Motile Strain of Lachnotalea glycerini Isolated from Water in Quebec City, Canada.</title>
        <authorList>
            <person name="Maheux A.F."/>
            <person name="Boudreau D.K."/>
            <person name="Berube E."/>
            <person name="Boissinot M."/>
            <person name="Raymond F."/>
            <person name="Brodeur S."/>
            <person name="Corbeil J."/>
            <person name="Isabel S."/>
            <person name="Omar R.F."/>
            <person name="Bergeron M.G."/>
        </authorList>
    </citation>
    <scope>NUCLEOTIDE SEQUENCE [LARGE SCALE GENOMIC DNA]</scope>
    <source>
        <strain evidence="3 4">CCRI-19302</strain>
    </source>
</reference>
<dbReference type="Pfam" id="PF07470">
    <property type="entry name" value="Glyco_hydro_88"/>
    <property type="match status" value="1"/>
</dbReference>
<reference evidence="3" key="3">
    <citation type="submission" date="2018-07" db="EMBL/GenBank/DDBJ databases">
        <authorList>
            <person name="Quirk P.G."/>
            <person name="Krulwich T.A."/>
        </authorList>
    </citation>
    <scope>NUCLEOTIDE SEQUENCE</scope>
    <source>
        <strain evidence="3">CCRI-19302</strain>
    </source>
</reference>
<dbReference type="Proteomes" id="UP000216411">
    <property type="component" value="Unassembled WGS sequence"/>
</dbReference>
<dbReference type="RefSeq" id="WP_094377384.1">
    <property type="nucleotide sequence ID" value="NZ_NOKA02000110.1"/>
</dbReference>
<dbReference type="EMBL" id="QICS01000003">
    <property type="protein sequence ID" value="PXV91783.1"/>
    <property type="molecule type" value="Genomic_DNA"/>
</dbReference>
<dbReference type="InterPro" id="IPR052043">
    <property type="entry name" value="PolySaccharide_Degr_Enz"/>
</dbReference>
<dbReference type="InterPro" id="IPR010905">
    <property type="entry name" value="Glyco_hydro_88"/>
</dbReference>
<gene>
    <name evidence="2" type="ORF">C8E03_103353</name>
    <name evidence="3" type="ORF">CG710_020760</name>
</gene>
<dbReference type="AlphaFoldDB" id="A0A255IG27"/>
<protein>
    <submittedName>
        <fullName evidence="3">Glycoside hydrolase family 105 protein</fullName>
    </submittedName>
    <submittedName>
        <fullName evidence="2">Unsaturated rhamnogalacturonyl hydrolase</fullName>
    </submittedName>
</protein>
<dbReference type="EMBL" id="NOKA02000110">
    <property type="protein sequence ID" value="RDY27366.1"/>
    <property type="molecule type" value="Genomic_DNA"/>
</dbReference>
<dbReference type="OrthoDB" id="9812931at2"/>
<dbReference type="InterPro" id="IPR008928">
    <property type="entry name" value="6-hairpin_glycosidase_sf"/>
</dbReference>
<evidence type="ECO:0000313" key="3">
    <source>
        <dbReference type="EMBL" id="RDY27366.1"/>
    </source>
</evidence>
<evidence type="ECO:0000313" key="5">
    <source>
        <dbReference type="Proteomes" id="UP000247523"/>
    </source>
</evidence>
<dbReference type="Gene3D" id="1.50.10.10">
    <property type="match status" value="1"/>
</dbReference>
<comment type="caution">
    <text evidence="3">The sequence shown here is derived from an EMBL/GenBank/DDBJ whole genome shotgun (WGS) entry which is preliminary data.</text>
</comment>
<sequence>MFNINDRKNCIELKLNALVNNFQKVLYEDDTNFLLNMKSNNLAGDDISKYQFWEWTQGVGLFGLWKFFEKTKDIKYLDMLLKYYDERIETGLPSKNINTCAPMLTLSYLAEFTKNDLYFELCKEWAEWIMTELPKTKEGGFQHLTSDTLNEQELWDDTLVMAVLFLANYGRIVNNQSYMEEAKYQFMLHIKYLTDKKTGLWFHGWSFQGNHNFTNALWGRGNCWVTVAIPELLNMISCEASTHRFLLEAFKAQAKALKHYQEDTGMWHTLIDDKTSYVETSATCGFAYGILRAVHLGYLPESYHDCAYKALSPVLKYITDDGIVNQVSYGTAMGRESIQFYKNIEIKSMPYGQALAILFLLEILEDEKA</sequence>
<dbReference type="GO" id="GO:0016787">
    <property type="term" value="F:hydrolase activity"/>
    <property type="evidence" value="ECO:0007669"/>
    <property type="project" value="UniProtKB-KW"/>
</dbReference>
<dbReference type="SUPFAM" id="SSF48208">
    <property type="entry name" value="Six-hairpin glycosidases"/>
    <property type="match status" value="1"/>
</dbReference>
<dbReference type="Proteomes" id="UP000247523">
    <property type="component" value="Unassembled WGS sequence"/>
</dbReference>
<reference evidence="2 5" key="2">
    <citation type="submission" date="2018-05" db="EMBL/GenBank/DDBJ databases">
        <title>Genomic Encyclopedia of Type Strains, Phase IV (KMG-IV): sequencing the most valuable type-strain genomes for metagenomic binning, comparative biology and taxonomic classification.</title>
        <authorList>
            <person name="Goeker M."/>
        </authorList>
    </citation>
    <scope>NUCLEOTIDE SEQUENCE [LARGE SCALE GENOMIC DNA]</scope>
    <source>
        <strain evidence="2 5">DSM 28816</strain>
    </source>
</reference>
<organism evidence="3 4">
    <name type="scientific">Lachnotalea glycerini</name>
    <dbReference type="NCBI Taxonomy" id="1763509"/>
    <lineage>
        <taxon>Bacteria</taxon>
        <taxon>Bacillati</taxon>
        <taxon>Bacillota</taxon>
        <taxon>Clostridia</taxon>
        <taxon>Lachnospirales</taxon>
        <taxon>Lachnospiraceae</taxon>
        <taxon>Lachnotalea</taxon>
    </lineage>
</organism>
<evidence type="ECO:0000313" key="2">
    <source>
        <dbReference type="EMBL" id="PXV91783.1"/>
    </source>
</evidence>
<name>A0A255IG27_9FIRM</name>
<dbReference type="GO" id="GO:0005975">
    <property type="term" value="P:carbohydrate metabolic process"/>
    <property type="evidence" value="ECO:0007669"/>
    <property type="project" value="InterPro"/>
</dbReference>
<dbReference type="PANTHER" id="PTHR33886:SF8">
    <property type="entry name" value="UNSATURATED RHAMNOGALACTURONAN HYDROLASE (EUROFUNG)"/>
    <property type="match status" value="1"/>
</dbReference>